<accession>A0A4P6V4P0</accession>
<keyword evidence="1" id="KW-0812">Transmembrane</keyword>
<dbReference type="KEGG" id="rpod:E0E05_13600"/>
<feature type="transmembrane region" description="Helical" evidence="1">
    <location>
        <begin position="99"/>
        <end position="124"/>
    </location>
</feature>
<feature type="transmembrane region" description="Helical" evidence="1">
    <location>
        <begin position="20"/>
        <end position="40"/>
    </location>
</feature>
<name>A0A4P6V4P0_9HYPH</name>
<keyword evidence="1" id="KW-0472">Membrane</keyword>
<reference evidence="3 4" key="1">
    <citation type="journal article" date="2017" name="Int. J. Syst. Evol. Microbiol.">
        <title>Roseitalea porphyridii gen. nov., sp. nov., isolated from a red alga, and reclassification of Hoeflea suaedae Chung et al. 2013 as Pseudohoeflea suaedae gen. nov., comb. nov.</title>
        <authorList>
            <person name="Hyeon J.W."/>
            <person name="Jeong S.E."/>
            <person name="Baek K."/>
            <person name="Jeon C.O."/>
        </authorList>
    </citation>
    <scope>NUCLEOTIDE SEQUENCE [LARGE SCALE GENOMIC DNA]</scope>
    <source>
        <strain evidence="3 4">MA7-20</strain>
    </source>
</reference>
<evidence type="ECO:0000256" key="1">
    <source>
        <dbReference type="SAM" id="Phobius"/>
    </source>
</evidence>
<feature type="domain" description="DUF1206" evidence="2">
    <location>
        <begin position="16"/>
        <end position="82"/>
    </location>
</feature>
<keyword evidence="1" id="KW-1133">Transmembrane helix</keyword>
<feature type="domain" description="DUF1206" evidence="2">
    <location>
        <begin position="192"/>
        <end position="262"/>
    </location>
</feature>
<organism evidence="3 4">
    <name type="scientific">Roseitalea porphyridii</name>
    <dbReference type="NCBI Taxonomy" id="1852022"/>
    <lineage>
        <taxon>Bacteria</taxon>
        <taxon>Pseudomonadati</taxon>
        <taxon>Pseudomonadota</taxon>
        <taxon>Alphaproteobacteria</taxon>
        <taxon>Hyphomicrobiales</taxon>
        <taxon>Ahrensiaceae</taxon>
        <taxon>Roseitalea</taxon>
    </lineage>
</organism>
<dbReference type="OrthoDB" id="5702018at2"/>
<dbReference type="EMBL" id="CP036532">
    <property type="protein sequence ID" value="QBK31550.1"/>
    <property type="molecule type" value="Genomic_DNA"/>
</dbReference>
<gene>
    <name evidence="3" type="ORF">E0E05_13600</name>
</gene>
<feature type="transmembrane region" description="Helical" evidence="1">
    <location>
        <begin position="60"/>
        <end position="78"/>
    </location>
</feature>
<proteinExistence type="predicted"/>
<evidence type="ECO:0000259" key="2">
    <source>
        <dbReference type="Pfam" id="PF06724"/>
    </source>
</evidence>
<dbReference type="AlphaFoldDB" id="A0A4P6V4P0"/>
<dbReference type="Pfam" id="PF06724">
    <property type="entry name" value="DUF1206"/>
    <property type="match status" value="2"/>
</dbReference>
<feature type="transmembrane region" description="Helical" evidence="1">
    <location>
        <begin position="144"/>
        <end position="165"/>
    </location>
</feature>
<dbReference type="InterPro" id="IPR009597">
    <property type="entry name" value="DUF1206"/>
</dbReference>
<feature type="transmembrane region" description="Helical" evidence="1">
    <location>
        <begin position="230"/>
        <end position="254"/>
    </location>
</feature>
<keyword evidence="4" id="KW-1185">Reference proteome</keyword>
<protein>
    <submittedName>
        <fullName evidence="3">DUF1206 domain-containing protein</fullName>
    </submittedName>
</protein>
<dbReference type="GeneID" id="90768339"/>
<evidence type="ECO:0000313" key="4">
    <source>
        <dbReference type="Proteomes" id="UP000293719"/>
    </source>
</evidence>
<evidence type="ECO:0000313" key="3">
    <source>
        <dbReference type="EMBL" id="QBK31550.1"/>
    </source>
</evidence>
<dbReference type="Proteomes" id="UP000293719">
    <property type="component" value="Chromosome"/>
</dbReference>
<dbReference type="RefSeq" id="WP_131617210.1">
    <property type="nucleotide sequence ID" value="NZ_CP036532.1"/>
</dbReference>
<sequence length="269" mass="28285">MNLKNQMKWIEPLARFGYAARGLVYLVLGILIVAGAGVSRNGSAMREAVNTLREQPFGQTLLWLLVVGLIGYVAWRLVQAAFDTDKHGAGAKGIGIRAGLFISAATYATLALYTLTLLGIVGGGTGGGGQGGGDATTWLATIVGARWVAAILCAAFAVAAIAHFVKAFGRKYADHMVVDGDKMKIIDPVSIVGLCARGAVFVALAALTFYRFRTAGGATSTPGLAEALSFIRGLPMGSILLTAMGVGLIAFALYSFIEARWRRINWEDA</sequence>
<feature type="transmembrane region" description="Helical" evidence="1">
    <location>
        <begin position="185"/>
        <end position="210"/>
    </location>
</feature>